<proteinExistence type="inferred from homology"/>
<reference evidence="10 11" key="1">
    <citation type="submission" date="2019-04" db="EMBL/GenBank/DDBJ databases">
        <title>The sequence and de novo assembly of Takifugu bimaculatus genome using PacBio and Hi-C technologies.</title>
        <authorList>
            <person name="Xu P."/>
            <person name="Liu B."/>
            <person name="Zhou Z."/>
        </authorList>
    </citation>
    <scope>NUCLEOTIDE SEQUENCE [LARGE SCALE GENOMIC DNA]</scope>
    <source>
        <strain evidence="10">TB-2018</strain>
        <tissue evidence="10">Muscle</tissue>
    </source>
</reference>
<sequence>MVGPPGSSLLLLSLLLFLCCPGLWSYEAPIDKQDVFAKNACPAFLTYRNIAFLSGVTVELPCRCKPEMVQSVTWFYRKHLDTSKDTRALTDHHGNKLVDPSGVLHSRSLQSRFSIRLFSLLIFRAGPDDSGVYVCGSSQGDYFYGYDLDIQKAQKIDFIQRFSSGAPSAEPDAVERPGSARSWYRLFTSFRPWSVCDRCGIPGEQIRIGLCYIRSHALHVRYRGAHQKVVSCGSGGMPKAFRRMKRSGAGAKMEVRNCEVICPSPPAPSSRILSLLSFIGLNSVAQLWDLPVYHLNHPAKHLLTLGCPGAQANMAVAWDRGSKPIYRSKHLLGGDASSHRLYLDAGHHLVFNPATVQDSGIYTCWLQGRPAAQVYLLVYAHLGHGQSVTSHREFPSALRSTLKSYTVMTAVFCFLVLSRAAVRFLRDAREEHVD</sequence>
<dbReference type="AlphaFoldDB" id="A0A4Z2B2F3"/>
<dbReference type="InterPro" id="IPR003599">
    <property type="entry name" value="Ig_sub"/>
</dbReference>
<dbReference type="EMBL" id="SWLE01000020">
    <property type="protein sequence ID" value="TNM86337.1"/>
    <property type="molecule type" value="Genomic_DNA"/>
</dbReference>
<dbReference type="InterPro" id="IPR007110">
    <property type="entry name" value="Ig-like_dom"/>
</dbReference>
<dbReference type="GO" id="GO:0016020">
    <property type="term" value="C:membrane"/>
    <property type="evidence" value="ECO:0007669"/>
    <property type="project" value="UniProtKB-SubCell"/>
</dbReference>
<dbReference type="PROSITE" id="PS50835">
    <property type="entry name" value="IG_LIKE"/>
    <property type="match status" value="2"/>
</dbReference>
<evidence type="ECO:0000313" key="11">
    <source>
        <dbReference type="Proteomes" id="UP000516260"/>
    </source>
</evidence>
<dbReference type="InterPro" id="IPR013106">
    <property type="entry name" value="Ig_V-set"/>
</dbReference>
<keyword evidence="4 8" id="KW-0732">Signal</keyword>
<evidence type="ECO:0000256" key="3">
    <source>
        <dbReference type="ARBA" id="ARBA00022692"/>
    </source>
</evidence>
<evidence type="ECO:0000256" key="4">
    <source>
        <dbReference type="ARBA" id="ARBA00022729"/>
    </source>
</evidence>
<evidence type="ECO:0000313" key="10">
    <source>
        <dbReference type="EMBL" id="TNM86337.1"/>
    </source>
</evidence>
<keyword evidence="11" id="KW-1185">Reference proteome</keyword>
<gene>
    <name evidence="10" type="ORF">fugu_006567</name>
</gene>
<keyword evidence="7" id="KW-0325">Glycoprotein</keyword>
<feature type="domain" description="Ig-like" evidence="9">
    <location>
        <begin position="303"/>
        <end position="364"/>
    </location>
</feature>
<keyword evidence="3" id="KW-0812">Transmembrane</keyword>
<feature type="domain" description="Ig-like" evidence="9">
    <location>
        <begin position="42"/>
        <end position="135"/>
    </location>
</feature>
<protein>
    <recommendedName>
        <fullName evidence="9">Ig-like domain-containing protein</fullName>
    </recommendedName>
</protein>
<dbReference type="SUPFAM" id="SSF48726">
    <property type="entry name" value="Immunoglobulin"/>
    <property type="match status" value="2"/>
</dbReference>
<comment type="similarity">
    <text evidence="2">Belongs to the FAM187 family.</text>
</comment>
<dbReference type="SMART" id="SM00409">
    <property type="entry name" value="IG"/>
    <property type="match status" value="2"/>
</dbReference>
<dbReference type="Gene3D" id="2.60.40.10">
    <property type="entry name" value="Immunoglobulins"/>
    <property type="match status" value="2"/>
</dbReference>
<dbReference type="PANTHER" id="PTHR32178:SF7">
    <property type="entry name" value="IG-LIKE V-TYPE DOMAIN-CONTAINING PROTEIN FAM187A"/>
    <property type="match status" value="1"/>
</dbReference>
<comment type="subcellular location">
    <subcellularLocation>
        <location evidence="1">Membrane</location>
        <topology evidence="1">Single-pass type I membrane protein</topology>
    </subcellularLocation>
</comment>
<evidence type="ECO:0000256" key="2">
    <source>
        <dbReference type="ARBA" id="ARBA00008727"/>
    </source>
</evidence>
<evidence type="ECO:0000256" key="8">
    <source>
        <dbReference type="SAM" id="SignalP"/>
    </source>
</evidence>
<evidence type="ECO:0000259" key="9">
    <source>
        <dbReference type="PROSITE" id="PS50835"/>
    </source>
</evidence>
<dbReference type="InterPro" id="IPR039311">
    <property type="entry name" value="FAM187A/B"/>
</dbReference>
<comment type="caution">
    <text evidence="10">The sequence shown here is derived from an EMBL/GenBank/DDBJ whole genome shotgun (WGS) entry which is preliminary data.</text>
</comment>
<dbReference type="InterPro" id="IPR036179">
    <property type="entry name" value="Ig-like_dom_sf"/>
</dbReference>
<name>A0A4Z2B2F3_9TELE</name>
<evidence type="ECO:0000256" key="1">
    <source>
        <dbReference type="ARBA" id="ARBA00004479"/>
    </source>
</evidence>
<feature type="signal peptide" evidence="8">
    <location>
        <begin position="1"/>
        <end position="25"/>
    </location>
</feature>
<dbReference type="Pfam" id="PF07686">
    <property type="entry name" value="V-set"/>
    <property type="match status" value="1"/>
</dbReference>
<evidence type="ECO:0000256" key="6">
    <source>
        <dbReference type="ARBA" id="ARBA00023136"/>
    </source>
</evidence>
<feature type="chain" id="PRO_5021390938" description="Ig-like domain-containing protein" evidence="8">
    <location>
        <begin position="26"/>
        <end position="434"/>
    </location>
</feature>
<keyword evidence="6" id="KW-0472">Membrane</keyword>
<accession>A0A4Z2B2F3</accession>
<keyword evidence="5" id="KW-1133">Transmembrane helix</keyword>
<dbReference type="PANTHER" id="PTHR32178">
    <property type="entry name" value="FAM187"/>
    <property type="match status" value="1"/>
</dbReference>
<dbReference type="Proteomes" id="UP000516260">
    <property type="component" value="Chromosome 7"/>
</dbReference>
<evidence type="ECO:0000256" key="5">
    <source>
        <dbReference type="ARBA" id="ARBA00022989"/>
    </source>
</evidence>
<dbReference type="InterPro" id="IPR013783">
    <property type="entry name" value="Ig-like_fold"/>
</dbReference>
<evidence type="ECO:0000256" key="7">
    <source>
        <dbReference type="ARBA" id="ARBA00023180"/>
    </source>
</evidence>
<organism evidence="10 11">
    <name type="scientific">Takifugu bimaculatus</name>
    <dbReference type="NCBI Taxonomy" id="433685"/>
    <lineage>
        <taxon>Eukaryota</taxon>
        <taxon>Metazoa</taxon>
        <taxon>Chordata</taxon>
        <taxon>Craniata</taxon>
        <taxon>Vertebrata</taxon>
        <taxon>Euteleostomi</taxon>
        <taxon>Actinopterygii</taxon>
        <taxon>Neopterygii</taxon>
        <taxon>Teleostei</taxon>
        <taxon>Neoteleostei</taxon>
        <taxon>Acanthomorphata</taxon>
        <taxon>Eupercaria</taxon>
        <taxon>Tetraodontiformes</taxon>
        <taxon>Tetradontoidea</taxon>
        <taxon>Tetraodontidae</taxon>
        <taxon>Takifugu</taxon>
    </lineage>
</organism>